<evidence type="ECO:0000313" key="1">
    <source>
        <dbReference type="EMBL" id="KAJ8682371.1"/>
    </source>
</evidence>
<gene>
    <name evidence="1" type="ORF">QAD02_018163</name>
</gene>
<comment type="caution">
    <text evidence="1">The sequence shown here is derived from an EMBL/GenBank/DDBJ whole genome shotgun (WGS) entry which is preliminary data.</text>
</comment>
<proteinExistence type="predicted"/>
<reference evidence="1" key="1">
    <citation type="submission" date="2023-04" db="EMBL/GenBank/DDBJ databases">
        <title>A chromosome-level genome assembly of the parasitoid wasp Eretmocerus hayati.</title>
        <authorList>
            <person name="Zhong Y."/>
            <person name="Liu S."/>
            <person name="Liu Y."/>
        </authorList>
    </citation>
    <scope>NUCLEOTIDE SEQUENCE</scope>
    <source>
        <strain evidence="1">ZJU_SS_LIU_2023</strain>
    </source>
</reference>
<protein>
    <submittedName>
        <fullName evidence="1">Uncharacterized protein</fullName>
    </submittedName>
</protein>
<sequence>MLLIFIASPTGPEAFGEFYCRCPKLLMKSLGLWPSQSLWKKRIGFLIYVTYLSSVLIPQVLFIIQDRGRNFDALLENIGSIAILINGIVQCATLRLNGAKFQELYTRSVKNWQLIKDKEEKEILTKYVRIASLVGVIFTGYVTIGITVTPLMMPTLSVLLDHYQPKVNDTHKYPFFFADYVFFDQNEYFWFSWLHMNLAYILQFFLSSGFRLLNYNTYGNSSKQANIGSSPNNIKRFDLKQFVVQHNRIFR</sequence>
<name>A0ACC2PFW1_9HYME</name>
<keyword evidence="2" id="KW-1185">Reference proteome</keyword>
<accession>A0ACC2PFW1</accession>
<dbReference type="EMBL" id="CM056741">
    <property type="protein sequence ID" value="KAJ8682371.1"/>
    <property type="molecule type" value="Genomic_DNA"/>
</dbReference>
<evidence type="ECO:0000313" key="2">
    <source>
        <dbReference type="Proteomes" id="UP001239111"/>
    </source>
</evidence>
<dbReference type="Proteomes" id="UP001239111">
    <property type="component" value="Chromosome 1"/>
</dbReference>
<organism evidence="1 2">
    <name type="scientific">Eretmocerus hayati</name>
    <dbReference type="NCBI Taxonomy" id="131215"/>
    <lineage>
        <taxon>Eukaryota</taxon>
        <taxon>Metazoa</taxon>
        <taxon>Ecdysozoa</taxon>
        <taxon>Arthropoda</taxon>
        <taxon>Hexapoda</taxon>
        <taxon>Insecta</taxon>
        <taxon>Pterygota</taxon>
        <taxon>Neoptera</taxon>
        <taxon>Endopterygota</taxon>
        <taxon>Hymenoptera</taxon>
        <taxon>Apocrita</taxon>
        <taxon>Proctotrupomorpha</taxon>
        <taxon>Chalcidoidea</taxon>
        <taxon>Aphelinidae</taxon>
        <taxon>Aphelininae</taxon>
        <taxon>Eretmocerus</taxon>
    </lineage>
</organism>